<feature type="domain" description="Na(+)-translocating NADH-quinone reductase subunit A C-terminal" evidence="10">
    <location>
        <begin position="269"/>
        <end position="317"/>
    </location>
</feature>
<dbReference type="RefSeq" id="WP_311651713.1">
    <property type="nucleotide sequence ID" value="NZ_JAVRIB010000003.1"/>
</dbReference>
<keyword evidence="3 8" id="KW-0520">NAD</keyword>
<dbReference type="NCBIfam" id="TIGR01936">
    <property type="entry name" value="nqrA"/>
    <property type="match status" value="1"/>
</dbReference>
<evidence type="ECO:0000256" key="6">
    <source>
        <dbReference type="ARBA" id="ARBA00023075"/>
    </source>
</evidence>
<reference evidence="12 13" key="1">
    <citation type="submission" date="2023-09" db="EMBL/GenBank/DDBJ databases">
        <authorList>
            <person name="Rey-Velasco X."/>
        </authorList>
    </citation>
    <scope>NUCLEOTIDE SEQUENCE [LARGE SCALE GENOMIC DNA]</scope>
    <source>
        <strain evidence="12 13">W335</strain>
    </source>
</reference>
<keyword evidence="7 8" id="KW-0739">Sodium transport</keyword>
<keyword evidence="2 8" id="KW-1278">Translocase</keyword>
<evidence type="ECO:0000256" key="7">
    <source>
        <dbReference type="ARBA" id="ARBA00023201"/>
    </source>
</evidence>
<keyword evidence="13" id="KW-1185">Reference proteome</keyword>
<dbReference type="InterPro" id="IPR022615">
    <property type="entry name" value="NqrA_C_domain"/>
</dbReference>
<name>A0ABU3BXD2_9GAMM</name>
<evidence type="ECO:0000259" key="11">
    <source>
        <dbReference type="Pfam" id="PF24836"/>
    </source>
</evidence>
<keyword evidence="5 8" id="KW-0406">Ion transport</keyword>
<evidence type="ECO:0000256" key="1">
    <source>
        <dbReference type="ARBA" id="ARBA00022448"/>
    </source>
</evidence>
<dbReference type="Pfam" id="PF11973">
    <property type="entry name" value="NQRA_SLBB"/>
    <property type="match status" value="1"/>
</dbReference>
<evidence type="ECO:0000259" key="10">
    <source>
        <dbReference type="Pfam" id="PF11973"/>
    </source>
</evidence>
<keyword evidence="4 8" id="KW-0915">Sodium</keyword>
<accession>A0ABU3BXD2</accession>
<comment type="subunit">
    <text evidence="8">Composed of six subunits; NqrA, NqrB, NqrC, NqrD, NqrE and NqrF.</text>
</comment>
<comment type="caution">
    <text evidence="12">The sequence shown here is derived from an EMBL/GenBank/DDBJ whole genome shotgun (WGS) entry which is preliminary data.</text>
</comment>
<evidence type="ECO:0000256" key="2">
    <source>
        <dbReference type="ARBA" id="ARBA00022967"/>
    </source>
</evidence>
<dbReference type="InterPro" id="IPR056147">
    <property type="entry name" value="NQRA_N"/>
</dbReference>
<dbReference type="NCBIfam" id="NF003759">
    <property type="entry name" value="PRK05352.1-2"/>
    <property type="match status" value="1"/>
</dbReference>
<dbReference type="PANTHER" id="PTHR37839">
    <property type="entry name" value="NA(+)-TRANSLOCATING NADH-QUINONE REDUCTASE SUBUNIT A"/>
    <property type="match status" value="1"/>
</dbReference>
<comment type="function">
    <text evidence="8">NQR complex catalyzes the reduction of ubiquinone-1 to ubiquinol by two successive reactions, coupled with the transport of Na(+) ions from the cytoplasm to the periplasm. NqrA to NqrE are probably involved in the second step, the conversion of ubisemiquinone to ubiquinol.</text>
</comment>
<dbReference type="Pfam" id="PF24836">
    <property type="entry name" value="NQRA_2nd"/>
    <property type="match status" value="1"/>
</dbReference>
<organism evidence="12 13">
    <name type="scientific">Spectribacter hydrogenoxidans</name>
    <dbReference type="NCBI Taxonomy" id="3075608"/>
    <lineage>
        <taxon>Bacteria</taxon>
        <taxon>Pseudomonadati</taxon>
        <taxon>Pseudomonadota</taxon>
        <taxon>Gammaproteobacteria</taxon>
        <taxon>Salinisphaerales</taxon>
        <taxon>Salinisphaeraceae</taxon>
        <taxon>Spectribacter</taxon>
    </lineage>
</organism>
<dbReference type="HAMAP" id="MF_00425">
    <property type="entry name" value="NqrA"/>
    <property type="match status" value="1"/>
</dbReference>
<feature type="domain" description="NqrA N-terminal barrel-sandwich hybrid" evidence="9">
    <location>
        <begin position="8"/>
        <end position="100"/>
    </location>
</feature>
<evidence type="ECO:0000313" key="13">
    <source>
        <dbReference type="Proteomes" id="UP001251857"/>
    </source>
</evidence>
<dbReference type="PANTHER" id="PTHR37839:SF1">
    <property type="entry name" value="NA(+)-TRANSLOCATING NADH-QUINONE REDUCTASE SUBUNIT A"/>
    <property type="match status" value="1"/>
</dbReference>
<gene>
    <name evidence="8" type="primary">nqrA</name>
    <name evidence="12" type="ORF">RM532_03295</name>
</gene>
<evidence type="ECO:0000256" key="4">
    <source>
        <dbReference type="ARBA" id="ARBA00023053"/>
    </source>
</evidence>
<evidence type="ECO:0000256" key="3">
    <source>
        <dbReference type="ARBA" id="ARBA00023027"/>
    </source>
</evidence>
<dbReference type="Pfam" id="PF05896">
    <property type="entry name" value="NQRA_N"/>
    <property type="match status" value="1"/>
</dbReference>
<dbReference type="Proteomes" id="UP001251857">
    <property type="component" value="Unassembled WGS sequence"/>
</dbReference>
<dbReference type="InterPro" id="IPR008703">
    <property type="entry name" value="NqrA"/>
</dbReference>
<sequence>MATAHRFTIKKGLDLPIDGVPDPVVEDGAAIRAVALIGRDYVGMKPTMFVAEGDKVTFGQPLFEDKKTPGVIYTAPAGGEITAINRGARRMLQSVVIRIDPELDDKPHETFEPVADVTAMGREAVQDRLIRSGLWTALRTRPLSKVPAPGTVPRSIFVTAVDTNPLAASPEQVIAEQPDRFRAGLKVLETLTDGKLYLCQAPDAELPLTDSPRLVTAGFDGCHPAGLVGTHIHMLEPVGMGSCVWHVGYQDVIALGALFAEGWLDLSRVVALGGPNVRRPRLLRTRVGASTDDLLDGEIIGDDSRAISGSVLSGRRAAGWASFLGRYHTQVSVLPEGREREFMGWVMPGRNRFSKINVFISSILKPVSYRFNTSQNGSPRAMVPIGNYEEVMPLDILPTQLLRSLLVRDTDTAQALGCMELDEEDLALASFVDVAKYDFGPHLRASLEQIERDG</sequence>
<protein>
    <recommendedName>
        <fullName evidence="8">Na(+)-translocating NADH-quinone reductase subunit A</fullName>
        <shortName evidence="8">Na(+)-NQR subunit A</shortName>
        <shortName evidence="8">Na(+)-translocating NQR subunit A</shortName>
        <ecNumber evidence="8">7.2.1.1</ecNumber>
    </recommendedName>
    <alternativeName>
        <fullName evidence="8">NQR complex subunit A</fullName>
    </alternativeName>
    <alternativeName>
        <fullName evidence="8">NQR-1 subunit A</fullName>
    </alternativeName>
</protein>
<dbReference type="InterPro" id="IPR056148">
    <property type="entry name" value="NQRA_2nd"/>
</dbReference>
<evidence type="ECO:0000259" key="9">
    <source>
        <dbReference type="Pfam" id="PF05896"/>
    </source>
</evidence>
<evidence type="ECO:0000256" key="8">
    <source>
        <dbReference type="HAMAP-Rule" id="MF_00425"/>
    </source>
</evidence>
<keyword evidence="6 8" id="KW-0830">Ubiquinone</keyword>
<dbReference type="EMBL" id="JAVRIB010000003">
    <property type="protein sequence ID" value="MDT0633977.1"/>
    <property type="molecule type" value="Genomic_DNA"/>
</dbReference>
<keyword evidence="1 8" id="KW-0813">Transport</keyword>
<comment type="catalytic activity">
    <reaction evidence="8">
        <text>a ubiquinone + n Na(+)(in) + NADH + H(+) = a ubiquinol + n Na(+)(out) + NAD(+)</text>
        <dbReference type="Rhea" id="RHEA:47748"/>
        <dbReference type="Rhea" id="RHEA-COMP:9565"/>
        <dbReference type="Rhea" id="RHEA-COMP:9566"/>
        <dbReference type="ChEBI" id="CHEBI:15378"/>
        <dbReference type="ChEBI" id="CHEBI:16389"/>
        <dbReference type="ChEBI" id="CHEBI:17976"/>
        <dbReference type="ChEBI" id="CHEBI:29101"/>
        <dbReference type="ChEBI" id="CHEBI:57540"/>
        <dbReference type="ChEBI" id="CHEBI:57945"/>
        <dbReference type="EC" id="7.2.1.1"/>
    </reaction>
</comment>
<evidence type="ECO:0000313" key="12">
    <source>
        <dbReference type="EMBL" id="MDT0633977.1"/>
    </source>
</evidence>
<dbReference type="EC" id="7.2.1.1" evidence="8"/>
<feature type="domain" description="NqrA second alpha/beta" evidence="11">
    <location>
        <begin position="121"/>
        <end position="263"/>
    </location>
</feature>
<comment type="similarity">
    <text evidence="8">Belongs to the NqrA family.</text>
</comment>
<proteinExistence type="inferred from homology"/>
<evidence type="ECO:0000256" key="5">
    <source>
        <dbReference type="ARBA" id="ARBA00023065"/>
    </source>
</evidence>